<evidence type="ECO:0000259" key="6">
    <source>
        <dbReference type="Pfam" id="PF23098"/>
    </source>
</evidence>
<dbReference type="InterPro" id="IPR001680">
    <property type="entry name" value="WD40_rpt"/>
</dbReference>
<keyword evidence="2" id="KW-0507">mRNA processing</keyword>
<dbReference type="PROSITE" id="PS50082">
    <property type="entry name" value="WD_REPEATS_2"/>
    <property type="match status" value="1"/>
</dbReference>
<organism evidence="7">
    <name type="scientific">Babesia bovis</name>
    <dbReference type="NCBI Taxonomy" id="5865"/>
    <lineage>
        <taxon>Eukaryota</taxon>
        <taxon>Sar</taxon>
        <taxon>Alveolata</taxon>
        <taxon>Apicomplexa</taxon>
        <taxon>Aconoidasida</taxon>
        <taxon>Piroplasmida</taxon>
        <taxon>Babesiidae</taxon>
        <taxon>Babesia</taxon>
    </lineage>
</organism>
<evidence type="ECO:0000313" key="7">
    <source>
        <dbReference type="EMBL" id="BAN64851.1"/>
    </source>
</evidence>
<evidence type="ECO:0000256" key="3">
    <source>
        <dbReference type="ARBA" id="ARBA00023242"/>
    </source>
</evidence>
<dbReference type="InterPro" id="IPR036322">
    <property type="entry name" value="WD40_repeat_dom_sf"/>
</dbReference>
<sequence length="266" mass="29175">MKPIDFHPRRNIIASGGVGHNIIIHDINTSNGFVHSVTDIQRLSTSSNIRCLRFHPCGDFMYVGTDSSIIRLFDITTRSCFTSNRTRIQHQGGGINDCDVIRSGGLLFTAGEDGSVLVWDGKSLDVLHAFESVHGGTSVLSVNCDKSGMYIVSSGKDGSTKVMDIRMMREIASVSNLGRGELVRTRSGFMLNNRYIATFTMRYTGRRPTNEVQIHCVDTGAQEADITSIVGRSSIMGMYASKHDLALYLLLEDATCKVVNIFDPSA</sequence>
<evidence type="ECO:0000256" key="4">
    <source>
        <dbReference type="ARBA" id="ARBA00029851"/>
    </source>
</evidence>
<feature type="domain" description="Nucleolar protein 10-like N-terminal" evidence="6">
    <location>
        <begin position="35"/>
        <end position="144"/>
    </location>
</feature>
<dbReference type="SUPFAM" id="SSF50978">
    <property type="entry name" value="WD40 repeat-like"/>
    <property type="match status" value="1"/>
</dbReference>
<feature type="repeat" description="WD" evidence="5">
    <location>
        <begin position="88"/>
        <end position="129"/>
    </location>
</feature>
<dbReference type="GO" id="GO:0005848">
    <property type="term" value="C:mRNA cleavage stimulating factor complex"/>
    <property type="evidence" value="ECO:0007669"/>
    <property type="project" value="InterPro"/>
</dbReference>
<dbReference type="PANTHER" id="PTHR44133">
    <property type="entry name" value="CLEAVAGE STIMULATION FACTOR SUBUNIT 1"/>
    <property type="match status" value="1"/>
</dbReference>
<evidence type="ECO:0000256" key="5">
    <source>
        <dbReference type="PROSITE-ProRule" id="PRU00221"/>
    </source>
</evidence>
<reference evidence="7" key="1">
    <citation type="journal article" date="2014" name="BMC Genomics">
        <title>The Babesia bovis gene and promoter model: an update from full-length EST analysis.</title>
        <authorList>
            <person name="Yamagishi J."/>
            <person name="Wakaguri H."/>
            <person name="Yokoyama N."/>
            <person name="Yamashita R."/>
            <person name="Suzuki Y."/>
            <person name="Xuan X."/>
            <person name="Igarashi I."/>
        </authorList>
    </citation>
    <scope>NUCLEOTIDE SEQUENCE</scope>
    <source>
        <strain evidence="7">Texas</strain>
    </source>
</reference>
<dbReference type="GO" id="GO:0003723">
    <property type="term" value="F:RNA binding"/>
    <property type="evidence" value="ECO:0007669"/>
    <property type="project" value="TreeGrafter"/>
</dbReference>
<dbReference type="InterPro" id="IPR056551">
    <property type="entry name" value="Beta-prop_NOL10_N"/>
</dbReference>
<name>S6B726_BABBO</name>
<dbReference type="PANTHER" id="PTHR44133:SF2">
    <property type="entry name" value="CLEAVAGE STIMULATION FACTOR SUBUNIT 1"/>
    <property type="match status" value="1"/>
</dbReference>
<evidence type="ECO:0000256" key="2">
    <source>
        <dbReference type="ARBA" id="ARBA00022664"/>
    </source>
</evidence>
<dbReference type="SMART" id="SM00320">
    <property type="entry name" value="WD40"/>
    <property type="match status" value="3"/>
</dbReference>
<dbReference type="Gene3D" id="2.130.10.10">
    <property type="entry name" value="YVTN repeat-like/Quinoprotein amine dehydrogenase"/>
    <property type="match status" value="1"/>
</dbReference>
<keyword evidence="3" id="KW-0539">Nucleus</keyword>
<protein>
    <recommendedName>
        <fullName evidence="4">Cleavage stimulation factor 50 kDa subunit</fullName>
    </recommendedName>
</protein>
<dbReference type="InterPro" id="IPR015943">
    <property type="entry name" value="WD40/YVTN_repeat-like_dom_sf"/>
</dbReference>
<dbReference type="InterPro" id="IPR044633">
    <property type="entry name" value="CstF1-like"/>
</dbReference>
<accession>S6B726</accession>
<dbReference type="EMBL" id="AK441057">
    <property type="protein sequence ID" value="BAN64851.1"/>
    <property type="molecule type" value="mRNA"/>
</dbReference>
<keyword evidence="5" id="KW-0853">WD repeat</keyword>
<proteinExistence type="evidence at transcript level"/>
<dbReference type="VEuPathDB" id="PiroplasmaDB:BBOV_II006860"/>
<dbReference type="AlphaFoldDB" id="S6B726"/>
<dbReference type="Pfam" id="PF23098">
    <property type="entry name" value="Beta-prop_NOL10_N"/>
    <property type="match status" value="1"/>
</dbReference>
<dbReference type="GO" id="GO:0031124">
    <property type="term" value="P:mRNA 3'-end processing"/>
    <property type="evidence" value="ECO:0007669"/>
    <property type="project" value="InterPro"/>
</dbReference>
<comment type="subcellular location">
    <subcellularLocation>
        <location evidence="1">Nucleus</location>
    </subcellularLocation>
</comment>
<gene>
    <name evidence="7" type="primary">BBOV_II006860</name>
</gene>
<evidence type="ECO:0000256" key="1">
    <source>
        <dbReference type="ARBA" id="ARBA00004123"/>
    </source>
</evidence>